<evidence type="ECO:0000256" key="1">
    <source>
        <dbReference type="ARBA" id="ARBA00022630"/>
    </source>
</evidence>
<dbReference type="SUPFAM" id="SSF54373">
    <property type="entry name" value="FAD-linked reductases, C-terminal domain"/>
    <property type="match status" value="1"/>
</dbReference>
<dbReference type="Pfam" id="PF01494">
    <property type="entry name" value="FAD_binding_3"/>
    <property type="match status" value="1"/>
</dbReference>
<keyword evidence="6" id="KW-1185">Reference proteome</keyword>
<comment type="caution">
    <text evidence="5">The sequence shown here is derived from an EMBL/GenBank/DDBJ whole genome shotgun (WGS) entry which is preliminary data.</text>
</comment>
<organism evidence="5 6">
    <name type="scientific">Cristinia sonorae</name>
    <dbReference type="NCBI Taxonomy" id="1940300"/>
    <lineage>
        <taxon>Eukaryota</taxon>
        <taxon>Fungi</taxon>
        <taxon>Dikarya</taxon>
        <taxon>Basidiomycota</taxon>
        <taxon>Agaricomycotina</taxon>
        <taxon>Agaricomycetes</taxon>
        <taxon>Agaricomycetidae</taxon>
        <taxon>Agaricales</taxon>
        <taxon>Pleurotineae</taxon>
        <taxon>Stephanosporaceae</taxon>
        <taxon>Cristinia</taxon>
    </lineage>
</organism>
<evidence type="ECO:0000256" key="2">
    <source>
        <dbReference type="ARBA" id="ARBA00022827"/>
    </source>
</evidence>
<evidence type="ECO:0000313" key="5">
    <source>
        <dbReference type="EMBL" id="KAH8099306.1"/>
    </source>
</evidence>
<dbReference type="GO" id="GO:0044550">
    <property type="term" value="P:secondary metabolite biosynthetic process"/>
    <property type="evidence" value="ECO:0007669"/>
    <property type="project" value="TreeGrafter"/>
</dbReference>
<dbReference type="Proteomes" id="UP000813824">
    <property type="component" value="Unassembled WGS sequence"/>
</dbReference>
<dbReference type="GO" id="GO:0071949">
    <property type="term" value="F:FAD binding"/>
    <property type="evidence" value="ECO:0007669"/>
    <property type="project" value="InterPro"/>
</dbReference>
<dbReference type="PRINTS" id="PR00420">
    <property type="entry name" value="RNGMNOXGNASE"/>
</dbReference>
<name>A0A8K0UL25_9AGAR</name>
<dbReference type="SUPFAM" id="SSF51905">
    <property type="entry name" value="FAD/NAD(P)-binding domain"/>
    <property type="match status" value="1"/>
</dbReference>
<evidence type="ECO:0000259" key="4">
    <source>
        <dbReference type="Pfam" id="PF01494"/>
    </source>
</evidence>
<sequence length="349" mass="38180">MTAFRYISGLGDHQILYDNPLRPEDFGLGIARFAFLDALLKHFDIRRVHFNKRCVGLSDLPGNPRIQVITFNDGSTYEAHLVIGADGIKSTIRSIITGCTIDAHVAWSNTGAYRGLVQLHETKKAGVKIDLAAGFWCFMGPDKHIVTYPIQGGNIINIVAFITHGPEPIGKARLPPGEPWVTAASQEELSAAYDGWGNQVHALLSCLKKPSRWSICVVHPHLDSFIQGRVALIGDAAHAMLTHLGGGAGQGLEDASLLARLLGAQETNVNNLEAVLRVYDDLRRPRSQQVSDMSVKAGQIYEAQGENGFTANGVTEDMTGIFNPIWHHRLEHDIEEGLRRVRQLGSASI</sequence>
<dbReference type="PANTHER" id="PTHR46720:SF3">
    <property type="entry name" value="FAD-BINDING DOMAIN-CONTAINING PROTEIN-RELATED"/>
    <property type="match status" value="1"/>
</dbReference>
<feature type="domain" description="FAD-binding" evidence="4">
    <location>
        <begin position="222"/>
        <end position="293"/>
    </location>
</feature>
<evidence type="ECO:0000256" key="3">
    <source>
        <dbReference type="ARBA" id="ARBA00023002"/>
    </source>
</evidence>
<dbReference type="PANTHER" id="PTHR46720">
    <property type="entry name" value="HYDROXYLASE, PUTATIVE (AFU_ORTHOLOGUE AFUA_3G01460)-RELATED"/>
    <property type="match status" value="1"/>
</dbReference>
<proteinExistence type="predicted"/>
<keyword evidence="1" id="KW-0285">Flavoprotein</keyword>
<dbReference type="InterPro" id="IPR002938">
    <property type="entry name" value="FAD-bd"/>
</dbReference>
<dbReference type="OrthoDB" id="417877at2759"/>
<dbReference type="AlphaFoldDB" id="A0A8K0UL25"/>
<dbReference type="InterPro" id="IPR036188">
    <property type="entry name" value="FAD/NAD-bd_sf"/>
</dbReference>
<keyword evidence="2" id="KW-0274">FAD</keyword>
<keyword evidence="3" id="KW-0560">Oxidoreductase</keyword>
<reference evidence="5" key="1">
    <citation type="journal article" date="2021" name="New Phytol.">
        <title>Evolutionary innovations through gain and loss of genes in the ectomycorrhizal Boletales.</title>
        <authorList>
            <person name="Wu G."/>
            <person name="Miyauchi S."/>
            <person name="Morin E."/>
            <person name="Kuo A."/>
            <person name="Drula E."/>
            <person name="Varga T."/>
            <person name="Kohler A."/>
            <person name="Feng B."/>
            <person name="Cao Y."/>
            <person name="Lipzen A."/>
            <person name="Daum C."/>
            <person name="Hundley H."/>
            <person name="Pangilinan J."/>
            <person name="Johnson J."/>
            <person name="Barry K."/>
            <person name="LaButti K."/>
            <person name="Ng V."/>
            <person name="Ahrendt S."/>
            <person name="Min B."/>
            <person name="Choi I.G."/>
            <person name="Park H."/>
            <person name="Plett J.M."/>
            <person name="Magnuson J."/>
            <person name="Spatafora J.W."/>
            <person name="Nagy L.G."/>
            <person name="Henrissat B."/>
            <person name="Grigoriev I.V."/>
            <person name="Yang Z.L."/>
            <person name="Xu J."/>
            <person name="Martin F.M."/>
        </authorList>
    </citation>
    <scope>NUCLEOTIDE SEQUENCE</scope>
    <source>
        <strain evidence="5">KKN 215</strain>
    </source>
</reference>
<dbReference type="GO" id="GO:0016491">
    <property type="term" value="F:oxidoreductase activity"/>
    <property type="evidence" value="ECO:0007669"/>
    <property type="project" value="UniProtKB-KW"/>
</dbReference>
<dbReference type="Gene3D" id="3.50.50.60">
    <property type="entry name" value="FAD/NAD(P)-binding domain"/>
    <property type="match status" value="1"/>
</dbReference>
<evidence type="ECO:0000313" key="6">
    <source>
        <dbReference type="Proteomes" id="UP000813824"/>
    </source>
</evidence>
<accession>A0A8K0UL25</accession>
<dbReference type="EMBL" id="JAEVFJ010000020">
    <property type="protein sequence ID" value="KAH8099306.1"/>
    <property type="molecule type" value="Genomic_DNA"/>
</dbReference>
<dbReference type="InterPro" id="IPR051104">
    <property type="entry name" value="FAD_monoxygenase"/>
</dbReference>
<protein>
    <submittedName>
        <fullName evidence="5">FAD/NAD-P-binding domain-containing protein</fullName>
    </submittedName>
</protein>
<gene>
    <name evidence="5" type="ORF">BXZ70DRAFT_291921</name>
</gene>